<protein>
    <recommendedName>
        <fullName evidence="5">Glutaredoxin-like protein</fullName>
    </recommendedName>
</protein>
<sequence>MPLPRITSRTPLRDSISGHKHNSMSLSAWPPVVKPGRKSRNRVTLLLLISLVLLSTYVFIVQRPTITASFALVPNGSDTSHSDVDVVMALEALRHSHSRFSNHRKVAANHPQIDLTPEQELAAVSGFLASLPQNIIPPFVDPSVPIDPELVLDFDTRSPKAREEMDVMTELVWAHNPVFLYSKLYSPLSREIKTYLHSLNLVPAPTTIDIDIRDDAEVLKPLVQRLTSSSDLPVLLVGGKPMGSMAEVREMIESGELKQRILEAGATVSRPKKKKHH</sequence>
<dbReference type="SUPFAM" id="SSF52833">
    <property type="entry name" value="Thioredoxin-like"/>
    <property type="match status" value="1"/>
</dbReference>
<dbReference type="EMBL" id="JBANRG010000001">
    <property type="protein sequence ID" value="KAK7473266.1"/>
    <property type="molecule type" value="Genomic_DNA"/>
</dbReference>
<gene>
    <name evidence="3" type="ORF">VKT23_001364</name>
</gene>
<evidence type="ECO:0008006" key="5">
    <source>
        <dbReference type="Google" id="ProtNLM"/>
    </source>
</evidence>
<evidence type="ECO:0000256" key="2">
    <source>
        <dbReference type="SAM" id="Phobius"/>
    </source>
</evidence>
<keyword evidence="2" id="KW-0472">Membrane</keyword>
<reference evidence="3 4" key="1">
    <citation type="submission" date="2024-01" db="EMBL/GenBank/DDBJ databases">
        <title>A draft genome for the cacao thread blight pathogen Marasmiellus scandens.</title>
        <authorList>
            <person name="Baruah I.K."/>
            <person name="Leung J."/>
            <person name="Bukari Y."/>
            <person name="Amoako-Attah I."/>
            <person name="Meinhardt L.W."/>
            <person name="Bailey B.A."/>
            <person name="Cohen S.P."/>
        </authorList>
    </citation>
    <scope>NUCLEOTIDE SEQUENCE [LARGE SCALE GENOMIC DNA]</scope>
    <source>
        <strain evidence="3 4">GH-19</strain>
    </source>
</reference>
<evidence type="ECO:0000313" key="4">
    <source>
        <dbReference type="Proteomes" id="UP001498398"/>
    </source>
</evidence>
<dbReference type="Proteomes" id="UP001498398">
    <property type="component" value="Unassembled WGS sequence"/>
</dbReference>
<proteinExistence type="predicted"/>
<evidence type="ECO:0000313" key="3">
    <source>
        <dbReference type="EMBL" id="KAK7473266.1"/>
    </source>
</evidence>
<feature type="transmembrane region" description="Helical" evidence="2">
    <location>
        <begin position="43"/>
        <end position="60"/>
    </location>
</feature>
<organism evidence="3 4">
    <name type="scientific">Marasmiellus scandens</name>
    <dbReference type="NCBI Taxonomy" id="2682957"/>
    <lineage>
        <taxon>Eukaryota</taxon>
        <taxon>Fungi</taxon>
        <taxon>Dikarya</taxon>
        <taxon>Basidiomycota</taxon>
        <taxon>Agaricomycotina</taxon>
        <taxon>Agaricomycetes</taxon>
        <taxon>Agaricomycetidae</taxon>
        <taxon>Agaricales</taxon>
        <taxon>Marasmiineae</taxon>
        <taxon>Omphalotaceae</taxon>
        <taxon>Marasmiellus</taxon>
    </lineage>
</organism>
<dbReference type="PANTHER" id="PTHR45694:SF5">
    <property type="entry name" value="GLUTAREDOXIN 2"/>
    <property type="match status" value="1"/>
</dbReference>
<comment type="caution">
    <text evidence="3">The sequence shown here is derived from an EMBL/GenBank/DDBJ whole genome shotgun (WGS) entry which is preliminary data.</text>
</comment>
<dbReference type="PROSITE" id="PS51354">
    <property type="entry name" value="GLUTAREDOXIN_2"/>
    <property type="match status" value="1"/>
</dbReference>
<keyword evidence="4" id="KW-1185">Reference proteome</keyword>
<dbReference type="PANTHER" id="PTHR45694">
    <property type="entry name" value="GLUTAREDOXIN 2"/>
    <property type="match status" value="1"/>
</dbReference>
<keyword evidence="2" id="KW-0812">Transmembrane</keyword>
<dbReference type="InterPro" id="IPR036249">
    <property type="entry name" value="Thioredoxin-like_sf"/>
</dbReference>
<dbReference type="Gene3D" id="3.40.30.10">
    <property type="entry name" value="Glutaredoxin"/>
    <property type="match status" value="1"/>
</dbReference>
<keyword evidence="2" id="KW-1133">Transmembrane helix</keyword>
<evidence type="ECO:0000256" key="1">
    <source>
        <dbReference type="SAM" id="MobiDB-lite"/>
    </source>
</evidence>
<name>A0ABR1KCS0_9AGAR</name>
<feature type="region of interest" description="Disordered" evidence="1">
    <location>
        <begin position="1"/>
        <end position="22"/>
    </location>
</feature>
<accession>A0ABR1KCS0</accession>